<gene>
    <name evidence="2" type="ORF">ILYODFUR_018841</name>
</gene>
<evidence type="ECO:0000313" key="2">
    <source>
        <dbReference type="EMBL" id="MEQ2229447.1"/>
    </source>
</evidence>
<name>A0ABV0TD33_9TELE</name>
<sequence length="118" mass="13308">MFCCVLDLHLCFNFDKKNYKIFHGSIDAQFGYTVQQHEAGGHQWLLVGAPFEYTGQLQTGDVYKCPLDIKSSANCSRLDLVACSRIEKEVQLGTVFCSWIPMALCKISAVTPPSWDWP</sequence>
<dbReference type="InterPro" id="IPR028994">
    <property type="entry name" value="Integrin_alpha_N"/>
</dbReference>
<feature type="repeat" description="FG-GAP" evidence="1">
    <location>
        <begin position="16"/>
        <end position="74"/>
    </location>
</feature>
<proteinExistence type="predicted"/>
<organism evidence="2 3">
    <name type="scientific">Ilyodon furcidens</name>
    <name type="common">goldbreast splitfin</name>
    <dbReference type="NCBI Taxonomy" id="33524"/>
    <lineage>
        <taxon>Eukaryota</taxon>
        <taxon>Metazoa</taxon>
        <taxon>Chordata</taxon>
        <taxon>Craniata</taxon>
        <taxon>Vertebrata</taxon>
        <taxon>Euteleostomi</taxon>
        <taxon>Actinopterygii</taxon>
        <taxon>Neopterygii</taxon>
        <taxon>Teleostei</taxon>
        <taxon>Neoteleostei</taxon>
        <taxon>Acanthomorphata</taxon>
        <taxon>Ovalentaria</taxon>
        <taxon>Atherinomorphae</taxon>
        <taxon>Cyprinodontiformes</taxon>
        <taxon>Goodeidae</taxon>
        <taxon>Ilyodon</taxon>
    </lineage>
</organism>
<dbReference type="SMART" id="SM00191">
    <property type="entry name" value="Int_alpha"/>
    <property type="match status" value="1"/>
</dbReference>
<dbReference type="Gene3D" id="2.130.10.130">
    <property type="entry name" value="Integrin alpha, N-terminal"/>
    <property type="match status" value="1"/>
</dbReference>
<dbReference type="EMBL" id="JAHRIQ010025022">
    <property type="protein sequence ID" value="MEQ2229447.1"/>
    <property type="molecule type" value="Genomic_DNA"/>
</dbReference>
<dbReference type="Proteomes" id="UP001482620">
    <property type="component" value="Unassembled WGS sequence"/>
</dbReference>
<dbReference type="SUPFAM" id="SSF69318">
    <property type="entry name" value="Integrin alpha N-terminal domain"/>
    <property type="match status" value="1"/>
</dbReference>
<keyword evidence="3" id="KW-1185">Reference proteome</keyword>
<protein>
    <submittedName>
        <fullName evidence="2">Uncharacterized protein</fullName>
    </submittedName>
</protein>
<dbReference type="PANTHER" id="PTHR23220:SF21">
    <property type="entry name" value="INTEGRIN ALPHA-11"/>
    <property type="match status" value="1"/>
</dbReference>
<evidence type="ECO:0000256" key="1">
    <source>
        <dbReference type="PROSITE-ProRule" id="PRU00803"/>
    </source>
</evidence>
<dbReference type="PROSITE" id="PS51470">
    <property type="entry name" value="FG_GAP"/>
    <property type="match status" value="1"/>
</dbReference>
<reference evidence="2 3" key="1">
    <citation type="submission" date="2021-06" db="EMBL/GenBank/DDBJ databases">
        <authorList>
            <person name="Palmer J.M."/>
        </authorList>
    </citation>
    <scope>NUCLEOTIDE SEQUENCE [LARGE SCALE GENOMIC DNA]</scope>
    <source>
        <strain evidence="3">if_2019</strain>
        <tissue evidence="2">Muscle</tissue>
    </source>
</reference>
<comment type="caution">
    <text evidence="2">The sequence shown here is derived from an EMBL/GenBank/DDBJ whole genome shotgun (WGS) entry which is preliminary data.</text>
</comment>
<accession>A0ABV0TD33</accession>
<dbReference type="PANTHER" id="PTHR23220">
    <property type="entry name" value="INTEGRIN ALPHA"/>
    <property type="match status" value="1"/>
</dbReference>
<dbReference type="InterPro" id="IPR013519">
    <property type="entry name" value="Int_alpha_beta-p"/>
</dbReference>
<evidence type="ECO:0000313" key="3">
    <source>
        <dbReference type="Proteomes" id="UP001482620"/>
    </source>
</evidence>